<evidence type="ECO:0000259" key="6">
    <source>
        <dbReference type="Pfam" id="PF08244"/>
    </source>
</evidence>
<protein>
    <submittedName>
        <fullName evidence="7">Glycoside hydrolase family 32 protein</fullName>
    </submittedName>
</protein>
<dbReference type="Gene3D" id="2.60.120.560">
    <property type="entry name" value="Exo-inulinase, domain 1"/>
    <property type="match status" value="1"/>
</dbReference>
<proteinExistence type="inferred from homology"/>
<feature type="domain" description="Glycosyl hydrolase family 32 C-terminal" evidence="6">
    <location>
        <begin position="549"/>
        <end position="654"/>
    </location>
</feature>
<dbReference type="SUPFAM" id="SSF49899">
    <property type="entry name" value="Concanavalin A-like lectins/glucanases"/>
    <property type="match status" value="1"/>
</dbReference>
<dbReference type="EMBL" id="JBBUKT010000004">
    <property type="protein sequence ID" value="MEK7951108.1"/>
    <property type="molecule type" value="Genomic_DNA"/>
</dbReference>
<dbReference type="InterPro" id="IPR001362">
    <property type="entry name" value="Glyco_hydro_32"/>
</dbReference>
<organism evidence="7 8">
    <name type="scientific">Luteolibacter soli</name>
    <dbReference type="NCBI Taxonomy" id="3135280"/>
    <lineage>
        <taxon>Bacteria</taxon>
        <taxon>Pseudomonadati</taxon>
        <taxon>Verrucomicrobiota</taxon>
        <taxon>Verrucomicrobiia</taxon>
        <taxon>Verrucomicrobiales</taxon>
        <taxon>Verrucomicrobiaceae</taxon>
        <taxon>Luteolibacter</taxon>
    </lineage>
</organism>
<dbReference type="GO" id="GO:0016787">
    <property type="term" value="F:hydrolase activity"/>
    <property type="evidence" value="ECO:0007669"/>
    <property type="project" value="UniProtKB-KW"/>
</dbReference>
<evidence type="ECO:0000313" key="8">
    <source>
        <dbReference type="Proteomes" id="UP001371305"/>
    </source>
</evidence>
<dbReference type="Proteomes" id="UP001371305">
    <property type="component" value="Unassembled WGS sequence"/>
</dbReference>
<gene>
    <name evidence="7" type="ORF">WKV53_11395</name>
</gene>
<keyword evidence="2 7" id="KW-0378">Hydrolase</keyword>
<dbReference type="Pfam" id="PF08244">
    <property type="entry name" value="Glyco_hydro_32C"/>
    <property type="match status" value="1"/>
</dbReference>
<keyword evidence="4" id="KW-0732">Signal</keyword>
<evidence type="ECO:0000256" key="2">
    <source>
        <dbReference type="ARBA" id="ARBA00022801"/>
    </source>
</evidence>
<dbReference type="PANTHER" id="PTHR42800:SF1">
    <property type="entry name" value="EXOINULINASE INUD (AFU_ORTHOLOGUE AFUA_5G00480)"/>
    <property type="match status" value="1"/>
</dbReference>
<accession>A0ABU9AU97</accession>
<dbReference type="SUPFAM" id="SSF75005">
    <property type="entry name" value="Arabinanase/levansucrase/invertase"/>
    <property type="match status" value="1"/>
</dbReference>
<comment type="caution">
    <text evidence="7">The sequence shown here is derived from an EMBL/GenBank/DDBJ whole genome shotgun (WGS) entry which is preliminary data.</text>
</comment>
<keyword evidence="3" id="KW-0326">Glycosidase</keyword>
<dbReference type="CDD" id="cd18622">
    <property type="entry name" value="GH32_Inu-like"/>
    <property type="match status" value="1"/>
</dbReference>
<comment type="similarity">
    <text evidence="1">Belongs to the glycosyl hydrolase 32 family.</text>
</comment>
<dbReference type="InterPro" id="IPR013148">
    <property type="entry name" value="Glyco_hydro_32_N"/>
</dbReference>
<feature type="domain" description="Glycosyl hydrolase family 32 N-terminal" evidence="5">
    <location>
        <begin position="215"/>
        <end position="511"/>
    </location>
</feature>
<sequence>MICRSVFSFLCLSALPCVAAEPVTLFPNSDFEAGTLANWTAAGAAFTRQPTYHDNTAARGNIPCGLQGNYWIGTYENYDGVTGAPGDTRGDTPVGTLTSQSFAIQKRYITFLMGGGNHAGGTGVKLVCEGVEYPMSTGFDSEAMAPVTFDAQALAGKSATLVIFDQETGGWGHINADNFQASDEPAPTGFRLTPGIPAADSPTIGYDQAQRPQFHFTSRRNWLNDPNGMVFDGEKYHFFFQHNPLGTGWGNMTWGHAVSTDMIHWRQLNHALRPYQVEGRSGTIFSGSAVRDFNNSLGVQVSSRNTLAAFFTYAHSPFYQALAYSTDGGVTWNYHNDGKAVVPNQGFDDGERDPKVFWHEASQKWVMVLWVHNGPGRVRFFTSTNLKDWNFASDLMRDWAFECMDMFPLKVDGNPAQTKWVICDASYDYEIGSFNGTTFQTEAGPFHASSGSFYAAQSFNQAPNGRVVQIGWMNGGPDSASAYGVPFNQQMSFPCELSLRTTPDGVRLCANPVSEISSLVTSTYQAADQPLNATNLLAGIGGLDLVDLSMEFEPRTATQVVIDLPRTTVRYNVSSSTLTFTDVNGNAISLVDGAVTQRAGRVKLRLLLDRLSLEGYTFDGEKFGSQYVSPSNGTTTPAIYAVGGQGWVNSLSVKKLASAWTPETPLSTTIINPGFDDGIPSGGSFQSTVPGWTTFGDWAGAAGRWDDSGNALTQAAGYPDFTGLGAASLKARNAANENRAGLFQSLGRVALADIGKTFTLGADLGARITDGAGNYSHTGELTVSFRKGLTSGVPGDGGTLLGTAGTRTVTANDAVLPSLASVVPVRYTAAFTPGIEDVGTEVFAVIDLKNVSSSASATNGEKQYIADNVTLSAVVPPLPSGVLAYEGFDYASGNASLSGGAGGRGWAAPWVTVDNGSADVVAGSLAGGARVPAGFDAASAGNRCNLPNGRRGGDFLIRVRTGPSE</sequence>
<feature type="signal peptide" evidence="4">
    <location>
        <begin position="1"/>
        <end position="19"/>
    </location>
</feature>
<evidence type="ECO:0000259" key="5">
    <source>
        <dbReference type="Pfam" id="PF00251"/>
    </source>
</evidence>
<evidence type="ECO:0000256" key="3">
    <source>
        <dbReference type="ARBA" id="ARBA00023295"/>
    </source>
</evidence>
<name>A0ABU9AU97_9BACT</name>
<dbReference type="InterPro" id="IPR013320">
    <property type="entry name" value="ConA-like_dom_sf"/>
</dbReference>
<keyword evidence="8" id="KW-1185">Reference proteome</keyword>
<evidence type="ECO:0000313" key="7">
    <source>
        <dbReference type="EMBL" id="MEK7951108.1"/>
    </source>
</evidence>
<dbReference type="PANTHER" id="PTHR42800">
    <property type="entry name" value="EXOINULINASE INUD (AFU_ORTHOLOGUE AFUA_5G00480)"/>
    <property type="match status" value="1"/>
</dbReference>
<dbReference type="SMART" id="SM00640">
    <property type="entry name" value="Glyco_32"/>
    <property type="match status" value="1"/>
</dbReference>
<reference evidence="7 8" key="1">
    <citation type="submission" date="2024-04" db="EMBL/GenBank/DDBJ databases">
        <title>Luteolibacter sp. isolated from soil.</title>
        <authorList>
            <person name="An J."/>
        </authorList>
    </citation>
    <scope>NUCLEOTIDE SEQUENCE [LARGE SCALE GENOMIC DNA]</scope>
    <source>
        <strain evidence="7 8">Y139</strain>
    </source>
</reference>
<dbReference type="InterPro" id="IPR013189">
    <property type="entry name" value="Glyco_hydro_32_C"/>
</dbReference>
<dbReference type="InterPro" id="IPR023296">
    <property type="entry name" value="Glyco_hydro_beta-prop_sf"/>
</dbReference>
<feature type="chain" id="PRO_5046397222" evidence="4">
    <location>
        <begin position="20"/>
        <end position="965"/>
    </location>
</feature>
<evidence type="ECO:0000256" key="4">
    <source>
        <dbReference type="SAM" id="SignalP"/>
    </source>
</evidence>
<evidence type="ECO:0000256" key="1">
    <source>
        <dbReference type="ARBA" id="ARBA00009902"/>
    </source>
</evidence>
<dbReference type="Gene3D" id="2.115.10.20">
    <property type="entry name" value="Glycosyl hydrolase domain, family 43"/>
    <property type="match status" value="1"/>
</dbReference>
<dbReference type="Pfam" id="PF00251">
    <property type="entry name" value="Glyco_hydro_32N"/>
    <property type="match status" value="1"/>
</dbReference>